<dbReference type="InterPro" id="IPR015422">
    <property type="entry name" value="PyrdxlP-dep_Trfase_small"/>
</dbReference>
<evidence type="ECO:0000313" key="9">
    <source>
        <dbReference type="EMBL" id="PSJ95460.1"/>
    </source>
</evidence>
<evidence type="ECO:0000256" key="3">
    <source>
        <dbReference type="ARBA" id="ARBA00022576"/>
    </source>
</evidence>
<dbReference type="InterPro" id="IPR015424">
    <property type="entry name" value="PyrdxlP-dep_Trfase"/>
</dbReference>
<evidence type="ECO:0000256" key="6">
    <source>
        <dbReference type="ARBA" id="ARBA00023125"/>
    </source>
</evidence>
<keyword evidence="5" id="KW-0805">Transcription regulation</keyword>
<dbReference type="Gene3D" id="3.90.1150.10">
    <property type="entry name" value="Aspartate Aminotransferase, domain 1"/>
    <property type="match status" value="1"/>
</dbReference>
<gene>
    <name evidence="9" type="ORF">C7R93_12025</name>
</gene>
<keyword evidence="4" id="KW-0663">Pyridoxal phosphate</keyword>
<dbReference type="PROSITE" id="PS50949">
    <property type="entry name" value="HTH_GNTR"/>
    <property type="match status" value="1"/>
</dbReference>
<dbReference type="AlphaFoldDB" id="A0A2P7V8C9"/>
<dbReference type="PANTHER" id="PTHR46577:SF1">
    <property type="entry name" value="HTH-TYPE TRANSCRIPTIONAL REGULATORY PROTEIN GABR"/>
    <property type="match status" value="1"/>
</dbReference>
<dbReference type="InterPro" id="IPR051446">
    <property type="entry name" value="HTH_trans_reg/aminotransferase"/>
</dbReference>
<dbReference type="Pfam" id="PF00155">
    <property type="entry name" value="Aminotran_1_2"/>
    <property type="match status" value="1"/>
</dbReference>
<evidence type="ECO:0000313" key="10">
    <source>
        <dbReference type="Proteomes" id="UP000240419"/>
    </source>
</evidence>
<keyword evidence="3 9" id="KW-0032">Aminotransferase</keyword>
<dbReference type="InterPro" id="IPR000524">
    <property type="entry name" value="Tscrpt_reg_HTH_GntR"/>
</dbReference>
<dbReference type="SMART" id="SM00345">
    <property type="entry name" value="HTH_GNTR"/>
    <property type="match status" value="1"/>
</dbReference>
<dbReference type="RefSeq" id="WP_106839026.1">
    <property type="nucleotide sequence ID" value="NZ_JBCNIW010000029.1"/>
</dbReference>
<comment type="similarity">
    <text evidence="2">In the C-terminal section; belongs to the class-I pyridoxal-phosphate-dependent aminotransferase family.</text>
</comment>
<proteinExistence type="inferred from homology"/>
<dbReference type="InterPro" id="IPR036390">
    <property type="entry name" value="WH_DNA-bd_sf"/>
</dbReference>
<sequence length="496" mass="55012">MFQDFKLVGDRPVAIQVKEYVKRLIIKGALQADQRLPSTREMSGLLKVSRNTVIAAYEGLEDDGFTYAIPGKGSYVTAMVGHLAADNGGADGSIVWQIDWEARMNEYAVSAVELDRMKQGIRANKGTISFTSIAPDEQLFDLGDVKRAFMDRMAIEGQVLLNYGYAKGYKPLIDYLMRYMENKGVDLSGKDMLITSGFTEGFDIMLSALRPSARRGAAICENPTHHTAIKNLKLHGFEITGIPMESDGIDVEQLEAVLQKQTNGFDLAYLTPSYHNPTGIVMSPAKRSAVMKLMMRYQIPVIEDGFNEELRYSGAHVAPLIATAGQGNGVIYIGSFSKVLFPGLRVGWVLGDMALIDNLESIKRARTIHTSTIDQSILYQYLLNGNFDKYVKKARMEYKRKYELTKACCEAHLPLAHLSGDGGLHLFLTFPSGVDTRQLLEACTEQGVIFTPGDKFFIQEGTGTNTLRLGFSRVTDANIERGIQIIGKQVRRFLKA</sequence>
<dbReference type="Pfam" id="PF00392">
    <property type="entry name" value="GntR"/>
    <property type="match status" value="1"/>
</dbReference>
<evidence type="ECO:0000256" key="1">
    <source>
        <dbReference type="ARBA" id="ARBA00001933"/>
    </source>
</evidence>
<protein>
    <submittedName>
        <fullName evidence="9">PLP-dependent aminotransferase family protein</fullName>
    </submittedName>
</protein>
<accession>A0A2P7V8C9</accession>
<dbReference type="PANTHER" id="PTHR46577">
    <property type="entry name" value="HTH-TYPE TRANSCRIPTIONAL REGULATORY PROTEIN GABR"/>
    <property type="match status" value="1"/>
</dbReference>
<dbReference type="InterPro" id="IPR015421">
    <property type="entry name" value="PyrdxlP-dep_Trfase_major"/>
</dbReference>
<dbReference type="GO" id="GO:0003677">
    <property type="term" value="F:DNA binding"/>
    <property type="evidence" value="ECO:0007669"/>
    <property type="project" value="UniProtKB-KW"/>
</dbReference>
<feature type="domain" description="HTH gntR-type" evidence="8">
    <location>
        <begin position="11"/>
        <end position="79"/>
    </location>
</feature>
<keyword evidence="10" id="KW-1185">Reference proteome</keyword>
<dbReference type="Gene3D" id="3.40.640.10">
    <property type="entry name" value="Type I PLP-dependent aspartate aminotransferase-like (Major domain)"/>
    <property type="match status" value="1"/>
</dbReference>
<dbReference type="OrthoDB" id="9802601at2"/>
<dbReference type="Proteomes" id="UP000240419">
    <property type="component" value="Unassembled WGS sequence"/>
</dbReference>
<evidence type="ECO:0000259" key="8">
    <source>
        <dbReference type="PROSITE" id="PS50949"/>
    </source>
</evidence>
<evidence type="ECO:0000256" key="2">
    <source>
        <dbReference type="ARBA" id="ARBA00005384"/>
    </source>
</evidence>
<dbReference type="CDD" id="cd00609">
    <property type="entry name" value="AAT_like"/>
    <property type="match status" value="1"/>
</dbReference>
<name>A0A2P7V8C9_9BACL</name>
<keyword evidence="6" id="KW-0238">DNA-binding</keyword>
<evidence type="ECO:0000256" key="4">
    <source>
        <dbReference type="ARBA" id="ARBA00022898"/>
    </source>
</evidence>
<evidence type="ECO:0000256" key="5">
    <source>
        <dbReference type="ARBA" id="ARBA00023015"/>
    </source>
</evidence>
<comment type="cofactor">
    <cofactor evidence="1">
        <name>pyridoxal 5'-phosphate</name>
        <dbReference type="ChEBI" id="CHEBI:597326"/>
    </cofactor>
</comment>
<keyword evidence="9" id="KW-0808">Transferase</keyword>
<dbReference type="InterPro" id="IPR036388">
    <property type="entry name" value="WH-like_DNA-bd_sf"/>
</dbReference>
<dbReference type="CDD" id="cd07377">
    <property type="entry name" value="WHTH_GntR"/>
    <property type="match status" value="1"/>
</dbReference>
<comment type="caution">
    <text evidence="9">The sequence shown here is derived from an EMBL/GenBank/DDBJ whole genome shotgun (WGS) entry which is preliminary data.</text>
</comment>
<evidence type="ECO:0000256" key="7">
    <source>
        <dbReference type="ARBA" id="ARBA00023163"/>
    </source>
</evidence>
<dbReference type="SUPFAM" id="SSF46785">
    <property type="entry name" value="Winged helix' DNA-binding domain"/>
    <property type="match status" value="1"/>
</dbReference>
<dbReference type="GO" id="GO:0003700">
    <property type="term" value="F:DNA-binding transcription factor activity"/>
    <property type="evidence" value="ECO:0007669"/>
    <property type="project" value="InterPro"/>
</dbReference>
<organism evidence="9 10">
    <name type="scientific">Brevibacillus fortis</name>
    <dbReference type="NCBI Taxonomy" id="2126352"/>
    <lineage>
        <taxon>Bacteria</taxon>
        <taxon>Bacillati</taxon>
        <taxon>Bacillota</taxon>
        <taxon>Bacilli</taxon>
        <taxon>Bacillales</taxon>
        <taxon>Paenibacillaceae</taxon>
        <taxon>Brevibacillus</taxon>
    </lineage>
</organism>
<dbReference type="SUPFAM" id="SSF53383">
    <property type="entry name" value="PLP-dependent transferases"/>
    <property type="match status" value="1"/>
</dbReference>
<dbReference type="Gene3D" id="1.10.10.10">
    <property type="entry name" value="Winged helix-like DNA-binding domain superfamily/Winged helix DNA-binding domain"/>
    <property type="match status" value="1"/>
</dbReference>
<dbReference type="EMBL" id="PXZM01000018">
    <property type="protein sequence ID" value="PSJ95460.1"/>
    <property type="molecule type" value="Genomic_DNA"/>
</dbReference>
<reference evidence="9 10" key="1">
    <citation type="submission" date="2018-03" db="EMBL/GenBank/DDBJ databases">
        <title>Brevisbacillus phylogenomics.</title>
        <authorList>
            <person name="Dunlap C."/>
        </authorList>
    </citation>
    <scope>NUCLEOTIDE SEQUENCE [LARGE SCALE GENOMIC DNA]</scope>
    <source>
        <strain evidence="9 10">NRRL NRS-1210</strain>
    </source>
</reference>
<keyword evidence="7" id="KW-0804">Transcription</keyword>
<dbReference type="GO" id="GO:0030170">
    <property type="term" value="F:pyridoxal phosphate binding"/>
    <property type="evidence" value="ECO:0007669"/>
    <property type="project" value="InterPro"/>
</dbReference>
<dbReference type="GO" id="GO:0008483">
    <property type="term" value="F:transaminase activity"/>
    <property type="evidence" value="ECO:0007669"/>
    <property type="project" value="UniProtKB-KW"/>
</dbReference>
<dbReference type="InterPro" id="IPR004839">
    <property type="entry name" value="Aminotransferase_I/II_large"/>
</dbReference>